<dbReference type="Pfam" id="PF01025">
    <property type="entry name" value="GrpE"/>
    <property type="match status" value="1"/>
</dbReference>
<evidence type="ECO:0000256" key="4">
    <source>
        <dbReference type="RuleBase" id="RU000639"/>
    </source>
</evidence>
<proteinExistence type="inferred from homology"/>
<evidence type="ECO:0000313" key="8">
    <source>
        <dbReference type="EMBL" id="SEG78255.1"/>
    </source>
</evidence>
<dbReference type="GO" id="GO:0006457">
    <property type="term" value="P:protein folding"/>
    <property type="evidence" value="ECO:0007669"/>
    <property type="project" value="InterPro"/>
</dbReference>
<evidence type="ECO:0000256" key="7">
    <source>
        <dbReference type="SAM" id="MobiDB-lite"/>
    </source>
</evidence>
<comment type="subcellular location">
    <subcellularLocation>
        <location evidence="3">Cytoplasm</location>
    </subcellularLocation>
</comment>
<dbReference type="SUPFAM" id="SSF51064">
    <property type="entry name" value="Head domain of nucleotide exchange factor GrpE"/>
    <property type="match status" value="1"/>
</dbReference>
<evidence type="ECO:0000256" key="3">
    <source>
        <dbReference type="HAMAP-Rule" id="MF_01151"/>
    </source>
</evidence>
<evidence type="ECO:0000256" key="5">
    <source>
        <dbReference type="RuleBase" id="RU004478"/>
    </source>
</evidence>
<dbReference type="PRINTS" id="PR00773">
    <property type="entry name" value="GRPEPROTEIN"/>
</dbReference>
<comment type="similarity">
    <text evidence="1 3 5">Belongs to the GrpE family.</text>
</comment>
<sequence length="181" mass="19963">MSSTPSSPHPTDPQPTEAQPAEARGGRPSPQEEIERLQARVAELEELRRRALADLDNLRKRVARDLGAERERERARIAARWLPILDDLERALEHAAANPQDIIEGVRTVRDRAVAMLADLGYPRRDDLGVPFDPARHEAVGVRTDTDAPAGTIVEVHQPGYGDAEHQLRPAMVSVAAKAED</sequence>
<evidence type="ECO:0000256" key="1">
    <source>
        <dbReference type="ARBA" id="ARBA00009054"/>
    </source>
</evidence>
<feature type="region of interest" description="Disordered" evidence="7">
    <location>
        <begin position="1"/>
        <end position="33"/>
    </location>
</feature>
<evidence type="ECO:0000313" key="9">
    <source>
        <dbReference type="Proteomes" id="UP000236723"/>
    </source>
</evidence>
<dbReference type="Proteomes" id="UP000236723">
    <property type="component" value="Unassembled WGS sequence"/>
</dbReference>
<evidence type="ECO:0000256" key="6">
    <source>
        <dbReference type="SAM" id="Coils"/>
    </source>
</evidence>
<dbReference type="PROSITE" id="PS01071">
    <property type="entry name" value="GRPE"/>
    <property type="match status" value="1"/>
</dbReference>
<keyword evidence="3" id="KW-0963">Cytoplasm</keyword>
<keyword evidence="9" id="KW-1185">Reference proteome</keyword>
<dbReference type="PANTHER" id="PTHR21237">
    <property type="entry name" value="GRPE PROTEIN"/>
    <property type="match status" value="1"/>
</dbReference>
<protein>
    <recommendedName>
        <fullName evidence="3 4">Protein GrpE</fullName>
    </recommendedName>
    <alternativeName>
        <fullName evidence="3">HSP-70 cofactor</fullName>
    </alternativeName>
</protein>
<organism evidence="8 9">
    <name type="scientific">Thermomonospora echinospora</name>
    <dbReference type="NCBI Taxonomy" id="1992"/>
    <lineage>
        <taxon>Bacteria</taxon>
        <taxon>Bacillati</taxon>
        <taxon>Actinomycetota</taxon>
        <taxon>Actinomycetes</taxon>
        <taxon>Streptosporangiales</taxon>
        <taxon>Thermomonosporaceae</taxon>
        <taxon>Thermomonospora</taxon>
    </lineage>
</organism>
<accession>A0A1H6D0B0</accession>
<dbReference type="GO" id="GO:0005737">
    <property type="term" value="C:cytoplasm"/>
    <property type="evidence" value="ECO:0007669"/>
    <property type="project" value="UniProtKB-SubCell"/>
</dbReference>
<dbReference type="RefSeq" id="WP_103940555.1">
    <property type="nucleotide sequence ID" value="NZ_FNVO01000012.1"/>
</dbReference>
<keyword evidence="6" id="KW-0175">Coiled coil</keyword>
<feature type="coiled-coil region" evidence="6">
    <location>
        <begin position="34"/>
        <end position="61"/>
    </location>
</feature>
<gene>
    <name evidence="3" type="primary">grpE</name>
    <name evidence="8" type="ORF">SAMN04489712_11253</name>
</gene>
<keyword evidence="3 4" id="KW-0346">Stress response</keyword>
<dbReference type="SUPFAM" id="SSF58014">
    <property type="entry name" value="Coiled-coil domain of nucleotide exchange factor GrpE"/>
    <property type="match status" value="1"/>
</dbReference>
<name>A0A1H6D0B0_9ACTN</name>
<dbReference type="EMBL" id="FNVO01000012">
    <property type="protein sequence ID" value="SEG78255.1"/>
    <property type="molecule type" value="Genomic_DNA"/>
</dbReference>
<dbReference type="HAMAP" id="MF_01151">
    <property type="entry name" value="GrpE"/>
    <property type="match status" value="1"/>
</dbReference>
<dbReference type="CDD" id="cd00446">
    <property type="entry name" value="GrpE"/>
    <property type="match status" value="1"/>
</dbReference>
<dbReference type="GO" id="GO:0042803">
    <property type="term" value="F:protein homodimerization activity"/>
    <property type="evidence" value="ECO:0007669"/>
    <property type="project" value="InterPro"/>
</dbReference>
<comment type="function">
    <text evidence="3 4">Participates actively in the response to hyperosmotic and heat shock by preventing the aggregation of stress-denatured proteins, in association with DnaK and GrpE. It is the nucleotide exchange factor for DnaK and may function as a thermosensor. Unfolded proteins bind initially to DnaJ; upon interaction with the DnaJ-bound protein, DnaK hydrolyzes its bound ATP, resulting in the formation of a stable complex. GrpE releases ADP from DnaK; ATP binding to DnaK triggers the release of the substrate protein, thus completing the reaction cycle. Several rounds of ATP-dependent interactions between DnaJ, DnaK and GrpE are required for fully efficient folding.</text>
</comment>
<dbReference type="Gene3D" id="3.90.20.20">
    <property type="match status" value="1"/>
</dbReference>
<keyword evidence="2 3" id="KW-0143">Chaperone</keyword>
<dbReference type="PANTHER" id="PTHR21237:SF23">
    <property type="entry name" value="GRPE PROTEIN HOMOLOG, MITOCHONDRIAL"/>
    <property type="match status" value="1"/>
</dbReference>
<reference evidence="9" key="1">
    <citation type="submission" date="2016-10" db="EMBL/GenBank/DDBJ databases">
        <authorList>
            <person name="Varghese N."/>
            <person name="Submissions S."/>
        </authorList>
    </citation>
    <scope>NUCLEOTIDE SEQUENCE [LARGE SCALE GENOMIC DNA]</scope>
    <source>
        <strain evidence="9">DSM 43163</strain>
    </source>
</reference>
<dbReference type="Gene3D" id="2.30.22.10">
    <property type="entry name" value="Head domain of nucleotide exchange factor GrpE"/>
    <property type="match status" value="1"/>
</dbReference>
<dbReference type="GO" id="GO:0000774">
    <property type="term" value="F:adenyl-nucleotide exchange factor activity"/>
    <property type="evidence" value="ECO:0007669"/>
    <property type="project" value="InterPro"/>
</dbReference>
<dbReference type="InterPro" id="IPR000740">
    <property type="entry name" value="GrpE"/>
</dbReference>
<dbReference type="GO" id="GO:0051082">
    <property type="term" value="F:unfolded protein binding"/>
    <property type="evidence" value="ECO:0007669"/>
    <property type="project" value="TreeGrafter"/>
</dbReference>
<dbReference type="InterPro" id="IPR013805">
    <property type="entry name" value="GrpE_CC"/>
</dbReference>
<dbReference type="OrthoDB" id="5191115at2"/>
<comment type="subunit">
    <text evidence="3">Homodimer.</text>
</comment>
<dbReference type="InterPro" id="IPR009012">
    <property type="entry name" value="GrpE_head"/>
</dbReference>
<dbReference type="AlphaFoldDB" id="A0A1H6D0B0"/>
<evidence type="ECO:0000256" key="2">
    <source>
        <dbReference type="ARBA" id="ARBA00023186"/>
    </source>
</evidence>
<dbReference type="GO" id="GO:0051087">
    <property type="term" value="F:protein-folding chaperone binding"/>
    <property type="evidence" value="ECO:0007669"/>
    <property type="project" value="InterPro"/>
</dbReference>